<name>A0A8I6RX52_CIMLE</name>
<dbReference type="CDD" id="cd00401">
    <property type="entry name" value="SAHH"/>
    <property type="match status" value="1"/>
</dbReference>
<comment type="similarity">
    <text evidence="2 10">Belongs to the adenosylhomocysteinase family.</text>
</comment>
<evidence type="ECO:0000256" key="2">
    <source>
        <dbReference type="ARBA" id="ARBA00007122"/>
    </source>
</evidence>
<dbReference type="AlphaFoldDB" id="A0A8I6RX52"/>
<dbReference type="FunFam" id="3.40.50.1480:FF:000004">
    <property type="entry name" value="Adenosylhomocysteinase"/>
    <property type="match status" value="1"/>
</dbReference>
<comment type="catalytic activity">
    <reaction evidence="9">
        <text>S-adenosyl-L-homocysteine + H2O = L-homocysteine + adenosine</text>
        <dbReference type="Rhea" id="RHEA:21708"/>
        <dbReference type="ChEBI" id="CHEBI:15377"/>
        <dbReference type="ChEBI" id="CHEBI:16335"/>
        <dbReference type="ChEBI" id="CHEBI:57856"/>
        <dbReference type="ChEBI" id="CHEBI:58199"/>
        <dbReference type="EC" id="3.13.2.1"/>
    </reaction>
</comment>
<evidence type="ECO:0000256" key="10">
    <source>
        <dbReference type="RuleBase" id="RU004166"/>
    </source>
</evidence>
<feature type="binding site" evidence="7">
    <location>
        <position position="188"/>
    </location>
    <ligand>
        <name>substrate</name>
    </ligand>
</feature>
<feature type="binding site" evidence="8">
    <location>
        <position position="348"/>
    </location>
    <ligand>
        <name>NAD(+)</name>
        <dbReference type="ChEBI" id="CHEBI:57540"/>
    </ligand>
</feature>
<dbReference type="FunFam" id="3.40.50.720:FF:000004">
    <property type="entry name" value="Adenosylhomocysteinase"/>
    <property type="match status" value="1"/>
</dbReference>
<dbReference type="OMA" id="YIGVTVE"/>
<evidence type="ECO:0000313" key="13">
    <source>
        <dbReference type="Proteomes" id="UP000494040"/>
    </source>
</evidence>
<protein>
    <recommendedName>
        <fullName evidence="6 9">Adenosylhomocysteinase</fullName>
        <ecNumber evidence="6 9">3.13.2.1</ecNumber>
    </recommendedName>
</protein>
<dbReference type="SUPFAM" id="SSF52283">
    <property type="entry name" value="Formate/glycerate dehydrogenase catalytic domain-like"/>
    <property type="match status" value="1"/>
</dbReference>
<comment type="pathway">
    <text evidence="1 9">Amino-acid biosynthesis; L-homocysteine biosynthesis; L-homocysteine from S-adenosyl-L-homocysteine: step 1/1.</text>
</comment>
<dbReference type="NCBIfam" id="TIGR00936">
    <property type="entry name" value="ahcY"/>
    <property type="match status" value="1"/>
</dbReference>
<dbReference type="SMART" id="SM00996">
    <property type="entry name" value="AdoHcyase"/>
    <property type="match status" value="1"/>
</dbReference>
<keyword evidence="13" id="KW-1185">Reference proteome</keyword>
<dbReference type="SUPFAM" id="SSF51735">
    <property type="entry name" value="NAD(P)-binding Rossmann-fold domains"/>
    <property type="match status" value="1"/>
</dbReference>
<reference evidence="12" key="1">
    <citation type="submission" date="2022-01" db="UniProtKB">
        <authorList>
            <consortium name="EnsemblMetazoa"/>
        </authorList>
    </citation>
    <scope>IDENTIFICATION</scope>
</reference>
<evidence type="ECO:0000256" key="4">
    <source>
        <dbReference type="ARBA" id="ARBA00022801"/>
    </source>
</evidence>
<keyword evidence="5 8" id="KW-0520">NAD</keyword>
<sequence>MPASPDYKVADISLAEFGRKELTLAENEMPGLMSLRKKYGPSKPLKGVNLAGCLHMTIQTGVLIETLIELGAEVRWSSCNIFSTQDHAAAAIAKRGIPVFAWKGETDEEYIWCIEKTLNGFPNGKPLNMILDDGGDLTNLVHTKFPEYLPGIKGLSEETTTGVHNLYRMMKEGKLKVPAINVNDSVTKSKFDNLYGCRESLIDGIKRATDVMLAGKVCVVAGYGDVGKGCAQSLRSFGGRVIVTEIDPINALQAAMEGFEVTTMEDACKRGQVFVTATGCKDVITGKHFPEMKDDSIVCNIGHFDCEIQVTWLEKNSVEKINIKPQVDRYTLSNGRHIILLAEGRLVNLGCATGHPSFVMSNSFTNQVLAQIELWTRNDQYPVGVYTLPKKLDEEVAALHLEHLGVKLTQLNKEQAEYLGVHNQGPFKPEYYRY</sequence>
<dbReference type="InterPro" id="IPR000043">
    <property type="entry name" value="Adenosylhomocysteinase-like"/>
</dbReference>
<feature type="binding site" evidence="7">
    <location>
        <position position="158"/>
    </location>
    <ligand>
        <name>substrate</name>
    </ligand>
</feature>
<feature type="binding site" evidence="8">
    <location>
        <position position="250"/>
    </location>
    <ligand>
        <name>NAD(+)</name>
        <dbReference type="ChEBI" id="CHEBI:57540"/>
    </ligand>
</feature>
<organism evidence="12 13">
    <name type="scientific">Cimex lectularius</name>
    <name type="common">Bed bug</name>
    <name type="synonym">Acanthia lectularia</name>
    <dbReference type="NCBI Taxonomy" id="79782"/>
    <lineage>
        <taxon>Eukaryota</taxon>
        <taxon>Metazoa</taxon>
        <taxon>Ecdysozoa</taxon>
        <taxon>Arthropoda</taxon>
        <taxon>Hexapoda</taxon>
        <taxon>Insecta</taxon>
        <taxon>Pterygota</taxon>
        <taxon>Neoptera</taxon>
        <taxon>Paraneoptera</taxon>
        <taxon>Hemiptera</taxon>
        <taxon>Heteroptera</taxon>
        <taxon>Panheteroptera</taxon>
        <taxon>Cimicomorpha</taxon>
        <taxon>Cimicidae</taxon>
        <taxon>Cimex</taxon>
    </lineage>
</organism>
<dbReference type="GO" id="GO:0004013">
    <property type="term" value="F:adenosylhomocysteinase activity"/>
    <property type="evidence" value="ECO:0007669"/>
    <property type="project" value="UniProtKB-EC"/>
</dbReference>
<feature type="binding site" evidence="8">
    <location>
        <begin position="159"/>
        <end position="161"/>
    </location>
    <ligand>
        <name>NAD(+)</name>
        <dbReference type="ChEBI" id="CHEBI:57540"/>
    </ligand>
</feature>
<feature type="binding site" evidence="8">
    <location>
        <begin position="224"/>
        <end position="229"/>
    </location>
    <ligand>
        <name>NAD(+)</name>
        <dbReference type="ChEBI" id="CHEBI:57540"/>
    </ligand>
</feature>
<dbReference type="HAMAP" id="MF_00563">
    <property type="entry name" value="AdoHcyase"/>
    <property type="match status" value="1"/>
</dbReference>
<evidence type="ECO:0000256" key="3">
    <source>
        <dbReference type="ARBA" id="ARBA00022563"/>
    </source>
</evidence>
<proteinExistence type="inferred from homology"/>
<accession>A0A8I6RX52</accession>
<feature type="domain" description="S-adenosyl-L-homocysteine hydrolase NAD binding" evidence="11">
    <location>
        <begin position="193"/>
        <end position="354"/>
    </location>
</feature>
<dbReference type="PROSITE" id="PS00739">
    <property type="entry name" value="ADOHCYASE_2"/>
    <property type="match status" value="1"/>
</dbReference>
<dbReference type="GO" id="GO:0005829">
    <property type="term" value="C:cytosol"/>
    <property type="evidence" value="ECO:0007669"/>
    <property type="project" value="TreeGrafter"/>
</dbReference>
<dbReference type="PROSITE" id="PS00738">
    <property type="entry name" value="ADOHCYASE_1"/>
    <property type="match status" value="1"/>
</dbReference>
<dbReference type="InterPro" id="IPR020082">
    <property type="entry name" value="S-Ado-L-homoCys_hydrolase_CS"/>
</dbReference>
<dbReference type="PIRSF" id="PIRSF001109">
    <property type="entry name" value="Ad_hcy_hydrolase"/>
    <property type="match status" value="1"/>
</dbReference>
<dbReference type="KEGG" id="clec:106666726"/>
<evidence type="ECO:0000256" key="6">
    <source>
        <dbReference type="ARBA" id="ARBA00034527"/>
    </source>
</evidence>
<dbReference type="PANTHER" id="PTHR23420:SF0">
    <property type="entry name" value="ADENOSYLHOMOCYSTEINASE"/>
    <property type="match status" value="1"/>
</dbReference>
<evidence type="ECO:0000259" key="11">
    <source>
        <dbReference type="SMART" id="SM00997"/>
    </source>
</evidence>
<feature type="binding site" evidence="7">
    <location>
        <position position="192"/>
    </location>
    <ligand>
        <name>substrate</name>
    </ligand>
</feature>
<keyword evidence="4 9" id="KW-0378">Hydrolase</keyword>
<dbReference type="InterPro" id="IPR015878">
    <property type="entry name" value="Ado_hCys_hydrolase_NAD-bd"/>
</dbReference>
<dbReference type="PANTHER" id="PTHR23420">
    <property type="entry name" value="ADENOSYLHOMOCYSTEINASE"/>
    <property type="match status" value="1"/>
</dbReference>
<dbReference type="CTD" id="191"/>
<dbReference type="NCBIfam" id="NF004005">
    <property type="entry name" value="PRK05476.2-3"/>
    <property type="match status" value="1"/>
</dbReference>
<feature type="binding site" evidence="8">
    <location>
        <begin position="301"/>
        <end position="303"/>
    </location>
    <ligand>
        <name>NAD(+)</name>
        <dbReference type="ChEBI" id="CHEBI:57540"/>
    </ligand>
</feature>
<dbReference type="GeneID" id="106666726"/>
<feature type="binding site" evidence="8">
    <location>
        <position position="355"/>
    </location>
    <ligand>
        <name>NAD(+)</name>
        <dbReference type="ChEBI" id="CHEBI:57540"/>
    </ligand>
</feature>
<evidence type="ECO:0000256" key="8">
    <source>
        <dbReference type="PIRSR" id="PIRSR001109-2"/>
    </source>
</evidence>
<feature type="binding site" evidence="7">
    <location>
        <position position="57"/>
    </location>
    <ligand>
        <name>substrate</name>
    </ligand>
</feature>
<evidence type="ECO:0000256" key="5">
    <source>
        <dbReference type="ARBA" id="ARBA00023027"/>
    </source>
</evidence>
<evidence type="ECO:0000256" key="7">
    <source>
        <dbReference type="PIRSR" id="PIRSR001109-1"/>
    </source>
</evidence>
<dbReference type="SMART" id="SM00997">
    <property type="entry name" value="AdoHcyase_NAD"/>
    <property type="match status" value="1"/>
</dbReference>
<dbReference type="GO" id="GO:0033353">
    <property type="term" value="P:S-adenosylmethionine cycle"/>
    <property type="evidence" value="ECO:0007669"/>
    <property type="project" value="TreeGrafter"/>
</dbReference>
<dbReference type="Pfam" id="PF05221">
    <property type="entry name" value="AdoHcyase"/>
    <property type="match status" value="1"/>
</dbReference>
<dbReference type="Gene3D" id="3.40.50.720">
    <property type="entry name" value="NAD(P)-binding Rossmann-like Domain"/>
    <property type="match status" value="1"/>
</dbReference>
<dbReference type="EC" id="3.13.2.1" evidence="6 9"/>
<dbReference type="Gene3D" id="3.40.50.1480">
    <property type="entry name" value="Adenosylhomocysteinase-like"/>
    <property type="match status" value="3"/>
</dbReference>
<evidence type="ECO:0000256" key="1">
    <source>
        <dbReference type="ARBA" id="ARBA00005195"/>
    </source>
</evidence>
<keyword evidence="3 9" id="KW-0554">One-carbon metabolism</keyword>
<dbReference type="EnsemblMetazoa" id="XM_014394102.2">
    <property type="protein sequence ID" value="XP_014249588.1"/>
    <property type="gene ID" value="LOC106666726"/>
</dbReference>
<evidence type="ECO:0000313" key="12">
    <source>
        <dbReference type="EnsemblMetazoa" id="XP_014249588.1"/>
    </source>
</evidence>
<dbReference type="InterPro" id="IPR036291">
    <property type="entry name" value="NAD(P)-bd_dom_sf"/>
</dbReference>
<dbReference type="GO" id="GO:0006730">
    <property type="term" value="P:one-carbon metabolic process"/>
    <property type="evidence" value="ECO:0007669"/>
    <property type="project" value="UniProtKB-KW"/>
</dbReference>
<dbReference type="UniPathway" id="UPA00314">
    <property type="reaction ID" value="UER00076"/>
</dbReference>
<comment type="cofactor">
    <cofactor evidence="8 9">
        <name>NAD(+)</name>
        <dbReference type="ChEBI" id="CHEBI:57540"/>
    </cofactor>
    <text evidence="8 9">Binds 1 NAD(+) per subunit.</text>
</comment>
<dbReference type="OrthoDB" id="10007170at2759"/>
<feature type="binding site" evidence="7">
    <location>
        <position position="133"/>
    </location>
    <ligand>
        <name>substrate</name>
    </ligand>
</feature>
<evidence type="ECO:0000256" key="9">
    <source>
        <dbReference type="RuleBase" id="RU000548"/>
    </source>
</evidence>
<dbReference type="RefSeq" id="XP_014249588.1">
    <property type="nucleotide sequence ID" value="XM_014394102.2"/>
</dbReference>
<dbReference type="Pfam" id="PF00670">
    <property type="entry name" value="AdoHcyase_NAD"/>
    <property type="match status" value="1"/>
</dbReference>
<dbReference type="Proteomes" id="UP000494040">
    <property type="component" value="Unassembled WGS sequence"/>
</dbReference>
<feature type="binding site" evidence="8">
    <location>
        <position position="245"/>
    </location>
    <ligand>
        <name>NAD(+)</name>
        <dbReference type="ChEBI" id="CHEBI:57540"/>
    </ligand>
</feature>
<dbReference type="InterPro" id="IPR042172">
    <property type="entry name" value="Adenosylhomocyst_ase-like_sf"/>
</dbReference>